<sequence length="412" mass="45599">MFEFGKFNTQKILQMFERQPKHTQAVNATRFDQTGDYLATAGDDGLLIIWILAEEVIQDFGNQDDELKESWIVNKVFHTNSEVYDISWSPDSSGVKTVSYEPQQETQANAPEAPLSVNGNNQSTHEGKIANLYHPESLQSFFRRLAFSPDGSLLLTPSGLLKEGSREEEDPEVVHHTVYVHTRAALSNPPVCYLSGFDKPAIAVRFSPILYKSDLDTSELVFDLPHKMIFAVATQNSVIVYDTEHFKPLGLSKNLHYSTITDITWSSDGNSIIITSAEGFCSIMLLSDGILGTPLQVQEKKNDGKSNGQMSRSTVIEINSDEGLTIGGNSTTKPTDNNASLVSAQSCAEARESESTTNQSSTPSQTSFLSQFVEPPIDESYEDRQQSPSSLNQTPDTICKRRRLQPTQISTI</sequence>
<evidence type="ECO:0000256" key="6">
    <source>
        <dbReference type="ARBA" id="ARBA00022853"/>
    </source>
</evidence>
<keyword evidence="8" id="KW-0539">Nucleus</keyword>
<dbReference type="Pfam" id="PF24105">
    <property type="entry name" value="Beta-prop_CAF1B_HIR1"/>
    <property type="match status" value="1"/>
</dbReference>
<evidence type="ECO:0000313" key="12">
    <source>
        <dbReference type="EMBL" id="PVH14931.1"/>
    </source>
</evidence>
<feature type="compositionally biased region" description="Polar residues" evidence="10">
    <location>
        <begin position="386"/>
        <end position="396"/>
    </location>
</feature>
<organism evidence="12 13">
    <name type="scientific">Candidozyma duobushaemuli</name>
    <dbReference type="NCBI Taxonomy" id="1231522"/>
    <lineage>
        <taxon>Eukaryota</taxon>
        <taxon>Fungi</taxon>
        <taxon>Dikarya</taxon>
        <taxon>Ascomycota</taxon>
        <taxon>Saccharomycotina</taxon>
        <taxon>Pichiomycetes</taxon>
        <taxon>Metschnikowiaceae</taxon>
        <taxon>Candidozyma</taxon>
    </lineage>
</organism>
<dbReference type="Pfam" id="PF00400">
    <property type="entry name" value="WD40"/>
    <property type="match status" value="1"/>
</dbReference>
<dbReference type="GO" id="GO:0006281">
    <property type="term" value="P:DNA repair"/>
    <property type="evidence" value="ECO:0007669"/>
    <property type="project" value="UniProtKB-KW"/>
</dbReference>
<comment type="similarity">
    <text evidence="2">Belongs to the WD repeat HIR1 family.</text>
</comment>
<keyword evidence="3 9" id="KW-0853">WD repeat</keyword>
<dbReference type="AlphaFoldDB" id="A0A2V1ADK5"/>
<evidence type="ECO:0000256" key="2">
    <source>
        <dbReference type="ARBA" id="ARBA00007306"/>
    </source>
</evidence>
<dbReference type="GO" id="GO:0005634">
    <property type="term" value="C:nucleus"/>
    <property type="evidence" value="ECO:0007669"/>
    <property type="project" value="UniProtKB-SubCell"/>
</dbReference>
<evidence type="ECO:0000313" key="13">
    <source>
        <dbReference type="Proteomes" id="UP000244406"/>
    </source>
</evidence>
<evidence type="ECO:0000256" key="9">
    <source>
        <dbReference type="PROSITE-ProRule" id="PRU00221"/>
    </source>
</evidence>
<dbReference type="PANTHER" id="PTHR15271">
    <property type="entry name" value="CHROMATIN ASSEMBLY FACTOR 1 SUBUNIT B"/>
    <property type="match status" value="1"/>
</dbReference>
<evidence type="ECO:0000256" key="5">
    <source>
        <dbReference type="ARBA" id="ARBA00022763"/>
    </source>
</evidence>
<dbReference type="PROSITE" id="PS50082">
    <property type="entry name" value="WD_REPEATS_2"/>
    <property type="match status" value="1"/>
</dbReference>
<feature type="region of interest" description="Disordered" evidence="10">
    <location>
        <begin position="318"/>
        <end position="412"/>
    </location>
</feature>
<feature type="region of interest" description="Disordered" evidence="10">
    <location>
        <begin position="95"/>
        <end position="121"/>
    </location>
</feature>
<dbReference type="InterPro" id="IPR015943">
    <property type="entry name" value="WD40/YVTN_repeat-like_dom_sf"/>
</dbReference>
<feature type="repeat" description="WD" evidence="9">
    <location>
        <begin position="19"/>
        <end position="50"/>
    </location>
</feature>
<reference evidence="12 13" key="1">
    <citation type="submission" date="2017-12" db="EMBL/GenBank/DDBJ databases">
        <title>Genome Sequence of the Amphotericin B-resistant Candida duobushaemulonii strain, B09383.</title>
        <authorList>
            <person name="Chow N.A."/>
            <person name="Gade L."/>
            <person name="Batra D."/>
            <person name="Rowe L.A."/>
            <person name="Loparev V.N."/>
            <person name="Litvintseva A.P."/>
        </authorList>
    </citation>
    <scope>NUCLEOTIDE SEQUENCE [LARGE SCALE GENOMIC DNA]</scope>
    <source>
        <strain evidence="12 13">B09383</strain>
    </source>
</reference>
<feature type="compositionally biased region" description="Low complexity" evidence="10">
    <location>
        <begin position="355"/>
        <end position="367"/>
    </location>
</feature>
<evidence type="ECO:0000256" key="4">
    <source>
        <dbReference type="ARBA" id="ARBA00022737"/>
    </source>
</evidence>
<evidence type="ECO:0000256" key="3">
    <source>
        <dbReference type="ARBA" id="ARBA00022574"/>
    </source>
</evidence>
<comment type="caution">
    <text evidence="12">The sequence shown here is derived from an EMBL/GenBank/DDBJ whole genome shotgun (WGS) entry which is preliminary data.</text>
</comment>
<evidence type="ECO:0000256" key="10">
    <source>
        <dbReference type="SAM" id="MobiDB-lite"/>
    </source>
</evidence>
<dbReference type="EMBL" id="PKFP01000002">
    <property type="protein sequence ID" value="PVH14931.1"/>
    <property type="molecule type" value="Genomic_DNA"/>
</dbReference>
<dbReference type="GO" id="GO:0033186">
    <property type="term" value="C:CAF-1 complex"/>
    <property type="evidence" value="ECO:0007669"/>
    <property type="project" value="TreeGrafter"/>
</dbReference>
<evidence type="ECO:0000256" key="7">
    <source>
        <dbReference type="ARBA" id="ARBA00023204"/>
    </source>
</evidence>
<dbReference type="Gene3D" id="2.130.10.10">
    <property type="entry name" value="YVTN repeat-like/Quinoprotein amine dehydrogenase"/>
    <property type="match status" value="2"/>
</dbReference>
<dbReference type="RefSeq" id="XP_025335871.1">
    <property type="nucleotide sequence ID" value="XM_025483636.1"/>
</dbReference>
<dbReference type="VEuPathDB" id="FungiDB:CXQ87_005209"/>
<dbReference type="PANTHER" id="PTHR15271:SF4">
    <property type="entry name" value="CHROMATIN ASSEMBLY FACTOR 1 SUBUNIT B"/>
    <property type="match status" value="1"/>
</dbReference>
<gene>
    <name evidence="12" type="ORF">CXQ87_005209</name>
</gene>
<keyword evidence="6" id="KW-0156">Chromatin regulator</keyword>
<dbReference type="InterPro" id="IPR045145">
    <property type="entry name" value="PTHR15271"/>
</dbReference>
<accession>A0A2V1ADK5</accession>
<dbReference type="SUPFAM" id="SSF50978">
    <property type="entry name" value="WD40 repeat-like"/>
    <property type="match status" value="1"/>
</dbReference>
<dbReference type="InterPro" id="IPR001680">
    <property type="entry name" value="WD40_rpt"/>
</dbReference>
<dbReference type="GO" id="GO:0006334">
    <property type="term" value="P:nucleosome assembly"/>
    <property type="evidence" value="ECO:0007669"/>
    <property type="project" value="TreeGrafter"/>
</dbReference>
<feature type="compositionally biased region" description="Polar residues" evidence="10">
    <location>
        <begin position="95"/>
        <end position="109"/>
    </location>
</feature>
<dbReference type="GeneID" id="37005207"/>
<dbReference type="InterPro" id="IPR036322">
    <property type="entry name" value="WD40_repeat_dom_sf"/>
</dbReference>
<dbReference type="InterPro" id="IPR055410">
    <property type="entry name" value="Beta-prop_CAF1B_HIR1"/>
</dbReference>
<proteinExistence type="inferred from homology"/>
<evidence type="ECO:0000259" key="11">
    <source>
        <dbReference type="Pfam" id="PF24105"/>
    </source>
</evidence>
<protein>
    <recommendedName>
        <fullName evidence="11">CAF1B/HIR1 beta-propeller domain-containing protein</fullName>
    </recommendedName>
</protein>
<feature type="domain" description="CAF1B/HIR1 beta-propeller" evidence="11">
    <location>
        <begin position="116"/>
        <end position="289"/>
    </location>
</feature>
<keyword evidence="5" id="KW-0227">DNA damage</keyword>
<evidence type="ECO:0000256" key="8">
    <source>
        <dbReference type="ARBA" id="ARBA00023242"/>
    </source>
</evidence>
<feature type="compositionally biased region" description="Polar residues" evidence="10">
    <location>
        <begin position="327"/>
        <end position="346"/>
    </location>
</feature>
<name>A0A2V1ADK5_9ASCO</name>
<keyword evidence="7" id="KW-0234">DNA repair</keyword>
<keyword evidence="4" id="KW-0677">Repeat</keyword>
<dbReference type="GO" id="GO:0006335">
    <property type="term" value="P:DNA replication-dependent chromatin assembly"/>
    <property type="evidence" value="ECO:0007669"/>
    <property type="project" value="InterPro"/>
</dbReference>
<evidence type="ECO:0000256" key="1">
    <source>
        <dbReference type="ARBA" id="ARBA00004123"/>
    </source>
</evidence>
<comment type="subcellular location">
    <subcellularLocation>
        <location evidence="1">Nucleus</location>
    </subcellularLocation>
</comment>
<dbReference type="SMART" id="SM00320">
    <property type="entry name" value="WD40"/>
    <property type="match status" value="3"/>
</dbReference>
<dbReference type="Proteomes" id="UP000244406">
    <property type="component" value="Unassembled WGS sequence"/>
</dbReference>
<dbReference type="PROSITE" id="PS50294">
    <property type="entry name" value="WD_REPEATS_REGION"/>
    <property type="match status" value="1"/>
</dbReference>
<keyword evidence="13" id="KW-1185">Reference proteome</keyword>